<keyword evidence="2" id="KW-1185">Reference proteome</keyword>
<dbReference type="AlphaFoldDB" id="A0A2I0UAU2"/>
<accession>A0A2I0UAU2</accession>
<reference evidence="2" key="1">
    <citation type="submission" date="2017-11" db="EMBL/GenBank/DDBJ databases">
        <authorList>
            <person name="Lima N.C."/>
            <person name="Parody-Merino A.M."/>
            <person name="Battley P.F."/>
            <person name="Fidler A.E."/>
            <person name="Prosdocimi F."/>
        </authorList>
    </citation>
    <scope>NUCLEOTIDE SEQUENCE [LARGE SCALE GENOMIC DNA]</scope>
</reference>
<sequence>MLAQPFAWPDVTTLVMWSLAKATFRLPHNEQSETEVLLEKYSLTHVGKYSQQGTVMGERRSREVAPDTCKTAKFTGRPEDMEQVKRTKMREKLIQQVIFQITLDPRNRVSNSSGSLLPYLLKTDPSLSNSYHVPGAIGTLQMVVAFGQHHLLITSDL</sequence>
<dbReference type="Proteomes" id="UP000233556">
    <property type="component" value="Unassembled WGS sequence"/>
</dbReference>
<evidence type="ECO:0000313" key="1">
    <source>
        <dbReference type="EMBL" id="PKU43164.1"/>
    </source>
</evidence>
<reference evidence="2" key="2">
    <citation type="submission" date="2017-12" db="EMBL/GenBank/DDBJ databases">
        <title>Genome sequence of the Bar-tailed Godwit (Limosa lapponica baueri).</title>
        <authorList>
            <person name="Lima N.C.B."/>
            <person name="Parody-Merino A.M."/>
            <person name="Battley P.F."/>
            <person name="Fidler A.E."/>
            <person name="Prosdocimi F."/>
        </authorList>
    </citation>
    <scope>NUCLEOTIDE SEQUENCE [LARGE SCALE GENOMIC DNA]</scope>
</reference>
<organism evidence="1 2">
    <name type="scientific">Limosa lapponica baueri</name>
    <dbReference type="NCBI Taxonomy" id="1758121"/>
    <lineage>
        <taxon>Eukaryota</taxon>
        <taxon>Metazoa</taxon>
        <taxon>Chordata</taxon>
        <taxon>Craniata</taxon>
        <taxon>Vertebrata</taxon>
        <taxon>Euteleostomi</taxon>
        <taxon>Archelosauria</taxon>
        <taxon>Archosauria</taxon>
        <taxon>Dinosauria</taxon>
        <taxon>Saurischia</taxon>
        <taxon>Theropoda</taxon>
        <taxon>Coelurosauria</taxon>
        <taxon>Aves</taxon>
        <taxon>Neognathae</taxon>
        <taxon>Neoaves</taxon>
        <taxon>Charadriiformes</taxon>
        <taxon>Scolopacidae</taxon>
        <taxon>Limosa</taxon>
    </lineage>
</organism>
<gene>
    <name evidence="1" type="ORF">llap_6526</name>
</gene>
<protein>
    <submittedName>
        <fullName evidence="1">Uncharacterized protein</fullName>
    </submittedName>
</protein>
<proteinExistence type="predicted"/>
<name>A0A2I0UAU2_LIMLA</name>
<dbReference type="EMBL" id="KZ505927">
    <property type="protein sequence ID" value="PKU43164.1"/>
    <property type="molecule type" value="Genomic_DNA"/>
</dbReference>
<evidence type="ECO:0000313" key="2">
    <source>
        <dbReference type="Proteomes" id="UP000233556"/>
    </source>
</evidence>